<sequence>MVFGEFHPGAKRVSISPEIPIQKESILVAKMFNKEWQDSARVELEEGPRKFFRNRPSKSQTWRAHNLSWLLIGGVMSRANSGLQQVVQNEAC</sequence>
<gene>
    <name evidence="1" type="ORF">RRG08_023808</name>
</gene>
<name>A0AAE0ZWZ3_9GAST</name>
<dbReference type="EMBL" id="JAWDGP010003216">
    <property type="protein sequence ID" value="KAK3776456.1"/>
    <property type="molecule type" value="Genomic_DNA"/>
</dbReference>
<organism evidence="1 2">
    <name type="scientific">Elysia crispata</name>
    <name type="common">lettuce slug</name>
    <dbReference type="NCBI Taxonomy" id="231223"/>
    <lineage>
        <taxon>Eukaryota</taxon>
        <taxon>Metazoa</taxon>
        <taxon>Spiralia</taxon>
        <taxon>Lophotrochozoa</taxon>
        <taxon>Mollusca</taxon>
        <taxon>Gastropoda</taxon>
        <taxon>Heterobranchia</taxon>
        <taxon>Euthyneura</taxon>
        <taxon>Panpulmonata</taxon>
        <taxon>Sacoglossa</taxon>
        <taxon>Placobranchoidea</taxon>
        <taxon>Plakobranchidae</taxon>
        <taxon>Elysia</taxon>
    </lineage>
</organism>
<reference evidence="1" key="1">
    <citation type="journal article" date="2023" name="G3 (Bethesda)">
        <title>A reference genome for the long-term kleptoplast-retaining sea slug Elysia crispata morphotype clarki.</title>
        <authorList>
            <person name="Eastman K.E."/>
            <person name="Pendleton A.L."/>
            <person name="Shaikh M.A."/>
            <person name="Suttiyut T."/>
            <person name="Ogas R."/>
            <person name="Tomko P."/>
            <person name="Gavelis G."/>
            <person name="Widhalm J.R."/>
            <person name="Wisecaver J.H."/>
        </authorList>
    </citation>
    <scope>NUCLEOTIDE SEQUENCE</scope>
    <source>
        <strain evidence="1">ECLA1</strain>
    </source>
</reference>
<proteinExistence type="predicted"/>
<accession>A0AAE0ZWZ3</accession>
<evidence type="ECO:0000313" key="2">
    <source>
        <dbReference type="Proteomes" id="UP001283361"/>
    </source>
</evidence>
<dbReference type="AlphaFoldDB" id="A0AAE0ZWZ3"/>
<comment type="caution">
    <text evidence="1">The sequence shown here is derived from an EMBL/GenBank/DDBJ whole genome shotgun (WGS) entry which is preliminary data.</text>
</comment>
<keyword evidence="2" id="KW-1185">Reference proteome</keyword>
<evidence type="ECO:0000313" key="1">
    <source>
        <dbReference type="EMBL" id="KAK3776456.1"/>
    </source>
</evidence>
<dbReference type="Proteomes" id="UP001283361">
    <property type="component" value="Unassembled WGS sequence"/>
</dbReference>
<protein>
    <submittedName>
        <fullName evidence="1">Uncharacterized protein</fullName>
    </submittedName>
</protein>